<comment type="caution">
    <text evidence="1">The sequence shown here is derived from an EMBL/GenBank/DDBJ whole genome shotgun (WGS) entry which is preliminary data.</text>
</comment>
<proteinExistence type="predicted"/>
<sequence>MVEPGFILVEGREKNTKAKQNDIKVVLAEEGYEDAALRALRQETFHTPITDHWEIFSITPDSISPNSWLPRSSKYMKLSEELSAIGMSIVDDLFDVHQGVLTGFNKAFILNTNSIKSLTSKERRFFRPIASNSTIRDGTLRDLEYVFYPYGIHLPELLTENDLQKFVPKYYEKWLEPNKNELSSRARSDKDRWWLLTRYRAWQVTRKPKLVSTYFGLRGSFAFDETGDFAVVQGHGWLWKQNKKDGESDTEFYETS</sequence>
<evidence type="ECO:0000313" key="1">
    <source>
        <dbReference type="EMBL" id="GAI75370.1"/>
    </source>
</evidence>
<protein>
    <submittedName>
        <fullName evidence="1">Uncharacterized protein</fullName>
    </submittedName>
</protein>
<organism evidence="1">
    <name type="scientific">marine sediment metagenome</name>
    <dbReference type="NCBI Taxonomy" id="412755"/>
    <lineage>
        <taxon>unclassified sequences</taxon>
        <taxon>metagenomes</taxon>
        <taxon>ecological metagenomes</taxon>
    </lineage>
</organism>
<name>X1SIX3_9ZZZZ</name>
<dbReference type="EMBL" id="BARW01009040">
    <property type="protein sequence ID" value="GAI75370.1"/>
    <property type="molecule type" value="Genomic_DNA"/>
</dbReference>
<feature type="non-terminal residue" evidence="1">
    <location>
        <position position="256"/>
    </location>
</feature>
<reference evidence="1" key="1">
    <citation type="journal article" date="2014" name="Front. Microbiol.">
        <title>High frequency of phylogenetically diverse reductive dehalogenase-homologous genes in deep subseafloor sedimentary metagenomes.</title>
        <authorList>
            <person name="Kawai M."/>
            <person name="Futagami T."/>
            <person name="Toyoda A."/>
            <person name="Takaki Y."/>
            <person name="Nishi S."/>
            <person name="Hori S."/>
            <person name="Arai W."/>
            <person name="Tsubouchi T."/>
            <person name="Morono Y."/>
            <person name="Uchiyama I."/>
            <person name="Ito T."/>
            <person name="Fujiyama A."/>
            <person name="Inagaki F."/>
            <person name="Takami H."/>
        </authorList>
    </citation>
    <scope>NUCLEOTIDE SEQUENCE</scope>
    <source>
        <strain evidence="1">Expedition CK06-06</strain>
    </source>
</reference>
<dbReference type="AlphaFoldDB" id="X1SIX3"/>
<accession>X1SIX3</accession>
<gene>
    <name evidence="1" type="ORF">S12H4_18327</name>
</gene>